<evidence type="ECO:0000256" key="1">
    <source>
        <dbReference type="SAM" id="MobiDB-lite"/>
    </source>
</evidence>
<keyword evidence="3" id="KW-1185">Reference proteome</keyword>
<evidence type="ECO:0000313" key="2">
    <source>
        <dbReference type="EMBL" id="SKB82704.1"/>
    </source>
</evidence>
<dbReference type="AlphaFoldDB" id="A0A1T5EFK7"/>
<evidence type="ECO:0000313" key="3">
    <source>
        <dbReference type="Proteomes" id="UP000191112"/>
    </source>
</evidence>
<reference evidence="2 3" key="1">
    <citation type="submission" date="2017-02" db="EMBL/GenBank/DDBJ databases">
        <authorList>
            <person name="Peterson S.W."/>
        </authorList>
    </citation>
    <scope>NUCLEOTIDE SEQUENCE [LARGE SCALE GENOMIC DNA]</scope>
    <source>
        <strain evidence="2 3">DSM 22323</strain>
    </source>
</reference>
<feature type="region of interest" description="Disordered" evidence="1">
    <location>
        <begin position="249"/>
        <end position="301"/>
    </location>
</feature>
<sequence length="402" mass="43196">MKFFRYLLFASLVLVMSCKKTSVDGANRKAFQESINDMTSSLPTLKQIKFNEALYILKTFGVEADGDIAEIEALGKLLNGKKVPDILKMADEVAQKNNITWSSTAPPSLGTMNIFGDEKASEVDPNDVTASGLNIVVRPAMSDSITGPKAIVVIPQLVDQNGEKISFTGAGLETTLEVFSNGNKLQTAKNMMQDNNFKGFTIKFSSLPVASIVDNKLEVKVSVKTAKKVYQMIKSGIEFNPRAIVQAAPSTNIPEPTDPTLADPNNPENPTTGTENPTTGTTPTSPTTPTKPAGDPKTTVSKFLSSLNSQNYKAAFDNADNPAWGSYDKFSNPNSGFGSVKSVKVNSVSAPVTKDNTSTINANYDVTDKDGNVTSLNVTYGLKSTSNGWKITSYKINSSKKQ</sequence>
<accession>A0A1T5EFK7</accession>
<dbReference type="PROSITE" id="PS51257">
    <property type="entry name" value="PROKAR_LIPOPROTEIN"/>
    <property type="match status" value="1"/>
</dbReference>
<dbReference type="RefSeq" id="WP_079666624.1">
    <property type="nucleotide sequence ID" value="NZ_FUYZ01000003.1"/>
</dbReference>
<dbReference type="OrthoDB" id="1451820at2"/>
<dbReference type="EMBL" id="FUYZ01000003">
    <property type="protein sequence ID" value="SKB82704.1"/>
    <property type="molecule type" value="Genomic_DNA"/>
</dbReference>
<proteinExistence type="predicted"/>
<dbReference type="Proteomes" id="UP000191112">
    <property type="component" value="Unassembled WGS sequence"/>
</dbReference>
<name>A0A1T5EFK7_9FLAO</name>
<feature type="compositionally biased region" description="Low complexity" evidence="1">
    <location>
        <begin position="264"/>
        <end position="290"/>
    </location>
</feature>
<organism evidence="2 3">
    <name type="scientific">Soonwooa buanensis</name>
    <dbReference type="NCBI Taxonomy" id="619805"/>
    <lineage>
        <taxon>Bacteria</taxon>
        <taxon>Pseudomonadati</taxon>
        <taxon>Bacteroidota</taxon>
        <taxon>Flavobacteriia</taxon>
        <taxon>Flavobacteriales</taxon>
        <taxon>Weeksellaceae</taxon>
        <taxon>Chryseobacterium group</taxon>
        <taxon>Soonwooa</taxon>
    </lineage>
</organism>
<gene>
    <name evidence="2" type="ORF">SAMN05660477_01373</name>
</gene>
<dbReference type="STRING" id="619805.SAMN05660477_01373"/>
<evidence type="ECO:0008006" key="4">
    <source>
        <dbReference type="Google" id="ProtNLM"/>
    </source>
</evidence>
<protein>
    <recommendedName>
        <fullName evidence="4">NTF2-like N-terminal transpeptidase domain-containing protein</fullName>
    </recommendedName>
</protein>